<evidence type="ECO:0000313" key="2">
    <source>
        <dbReference type="Proteomes" id="UP000742098"/>
    </source>
</evidence>
<gene>
    <name evidence="1" type="ORF">K8V05_13905</name>
</gene>
<accession>A0A921KZI4</accession>
<sequence>MVSCDNIRGIAVEVPVKIGDIFASFSEQLRYSFARRVYVKRVCFQCMLGENIYLYTISRGLLAYSLSHLGS</sequence>
<dbReference type="Proteomes" id="UP000742098">
    <property type="component" value="Unassembled WGS sequence"/>
</dbReference>
<comment type="caution">
    <text evidence="1">The sequence shown here is derived from an EMBL/GenBank/DDBJ whole genome shotgun (WGS) entry which is preliminary data.</text>
</comment>
<name>A0A921KZI4_9BACT</name>
<organism evidence="1 2">
    <name type="scientific">Butyricimonas virosa</name>
    <dbReference type="NCBI Taxonomy" id="544645"/>
    <lineage>
        <taxon>Bacteria</taxon>
        <taxon>Pseudomonadati</taxon>
        <taxon>Bacteroidota</taxon>
        <taxon>Bacteroidia</taxon>
        <taxon>Bacteroidales</taxon>
        <taxon>Odoribacteraceae</taxon>
        <taxon>Butyricimonas</taxon>
    </lineage>
</organism>
<dbReference type="AlphaFoldDB" id="A0A921KZI4"/>
<dbReference type="EMBL" id="DYVS01000261">
    <property type="protein sequence ID" value="HJF71842.1"/>
    <property type="molecule type" value="Genomic_DNA"/>
</dbReference>
<proteinExistence type="predicted"/>
<evidence type="ECO:0000313" key="1">
    <source>
        <dbReference type="EMBL" id="HJF71842.1"/>
    </source>
</evidence>
<reference evidence="1" key="2">
    <citation type="submission" date="2021-09" db="EMBL/GenBank/DDBJ databases">
        <authorList>
            <person name="Gilroy R."/>
        </authorList>
    </citation>
    <scope>NUCLEOTIDE SEQUENCE</scope>
    <source>
        <strain evidence="1">6966</strain>
    </source>
</reference>
<protein>
    <submittedName>
        <fullName evidence="1">Uncharacterized protein</fullName>
    </submittedName>
</protein>
<reference evidence="1" key="1">
    <citation type="journal article" date="2021" name="PeerJ">
        <title>Extensive microbial diversity within the chicken gut microbiome revealed by metagenomics and culture.</title>
        <authorList>
            <person name="Gilroy R."/>
            <person name="Ravi A."/>
            <person name="Getino M."/>
            <person name="Pursley I."/>
            <person name="Horton D.L."/>
            <person name="Alikhan N.F."/>
            <person name="Baker D."/>
            <person name="Gharbi K."/>
            <person name="Hall N."/>
            <person name="Watson M."/>
            <person name="Adriaenssens E.M."/>
            <person name="Foster-Nyarko E."/>
            <person name="Jarju S."/>
            <person name="Secka A."/>
            <person name="Antonio M."/>
            <person name="Oren A."/>
            <person name="Chaudhuri R.R."/>
            <person name="La Ragione R."/>
            <person name="Hildebrand F."/>
            <person name="Pallen M.J."/>
        </authorList>
    </citation>
    <scope>NUCLEOTIDE SEQUENCE</scope>
    <source>
        <strain evidence="1">6966</strain>
    </source>
</reference>
<feature type="non-terminal residue" evidence="1">
    <location>
        <position position="71"/>
    </location>
</feature>